<dbReference type="GO" id="GO:0005634">
    <property type="term" value="C:nucleus"/>
    <property type="evidence" value="ECO:0007669"/>
    <property type="project" value="TreeGrafter"/>
</dbReference>
<dbReference type="PANTHER" id="PTHR47957:SF3">
    <property type="entry name" value="ATP-DEPENDENT HELICASE HRQ1"/>
    <property type="match status" value="1"/>
</dbReference>
<dbReference type="SMART" id="SM00490">
    <property type="entry name" value="HELICc"/>
    <property type="match status" value="1"/>
</dbReference>
<dbReference type="PANTHER" id="PTHR47957">
    <property type="entry name" value="ATP-DEPENDENT HELICASE HRQ1"/>
    <property type="match status" value="1"/>
</dbReference>
<dbReference type="InterPro" id="IPR011545">
    <property type="entry name" value="DEAD/DEAH_box_helicase_dom"/>
</dbReference>
<dbReference type="Pfam" id="PF00271">
    <property type="entry name" value="Helicase_C"/>
    <property type="match status" value="1"/>
</dbReference>
<sequence length="1225" mass="142511">MKNIFLQIKELQEQYKSFIRSYQKFQNPTIKQWINDQIESGTFIYQKPVIDLIPQYKSGSTLEQLIQENELPVQISEIFQNNQRTAPISPYSHQDEAICKTHEGKNIIVSTGTGSGKSMCFWIPIVSYCLKTKEKEVKGVKALVIYPMNALANSQYNDIAKRLHGTGITVAKYTGEMKRRHEEANNYLKNVLKREKIYDSEIISREDVQNTPPDILITNYKMLELILTRHFDRKIFRDNEKDVLKFLILDEIHTYRGNSGADVACLIRRVKQRLNIANPICIGTSATIEDTPGVKGNIIKQFAEDIFGEEFVDDFLIQAEYLEENTSEELLNLPTKIRVKEKDLDNFNGSLGNTLPLIKSLLDNQNLLPPNPNEKTLGELLILHPSIRFIKTSIQEDGSQTIRSLAENYQKELRSTFNLDDCELEIKAALLVGTFAQTKLEGKYRAIIIPKIHLFFTQGAVIYGCLISNDLNVIHLQIRGDKLCNECSTEEKIHYAYPLVFCKQCGAEYFGVREMDDGKLSPEYYNPFVSGTKLILGKTSSIGKEMSNLPIPEKWFLKNGVDISKKYRHKTPIKRKYCPECNILDGDCSHQNKFDVWAVPENFEFCPSCGVIHTKKTQRFKKFYSFDLVGRSTATDILVSNALKVLEKNEKRILIFSDNRQETAFQAGHLRDFERRITFQHLMVETLKDAHKNRDFLVPDECGRDIYQKIKQFRAIDEDKFKLPWKAGKNERRSEQYFKEYLEFLALSELKSSGYILHTGVEKYSLMKVEYSNLDDVIDNERIWNEVPQIRSLTSEARYDLVRGILDDIRWWGAINHDFLNNTRNKWGDWSDFIEDYFMQDPGRFLNYIYGYSDENFVHSKKFQGERVRTRKFSTPFSSLNKWLRFFISNIEATTASELLLTIKDILIDRGYLVEHTLGKYHKYRNIIQVNPNKIELHYGTDPKIKYCYKCQRLYRFKTTHRCIRGLCGDLEDIDWSNDYYYNLFNSQISLDSTIRPSEHNASLPVDDRADIENKFNEGILNVLVSSPTMELGIDIGDLSTVLLRNVPPDASRYAQRAGRAGRSDKPSFILVFCSSGLDTNRGPHDRFFYNNPEKIISGKIVPPQFELNNKILILKHINSIIIQILTQYAMIDRPPEEIFDVIKENNHYSVKMKESYSKELENPLRTHFDEILTAIKKVFSHELNQKKSDFDWLTESFIIPQVQNFINRLDQNFSYYKQVRNEYE</sequence>
<proteinExistence type="predicted"/>
<evidence type="ECO:0000259" key="3">
    <source>
        <dbReference type="PROSITE" id="PS51192"/>
    </source>
</evidence>
<dbReference type="GO" id="GO:0003676">
    <property type="term" value="F:nucleic acid binding"/>
    <property type="evidence" value="ECO:0007669"/>
    <property type="project" value="InterPro"/>
</dbReference>
<dbReference type="InterPro" id="IPR001650">
    <property type="entry name" value="Helicase_C-like"/>
</dbReference>
<protein>
    <recommendedName>
        <fullName evidence="6">Helicase ATP-binding domain-containing protein</fullName>
    </recommendedName>
</protein>
<dbReference type="AlphaFoldDB" id="A0A0F9P7U4"/>
<dbReference type="Gene3D" id="3.40.50.300">
    <property type="entry name" value="P-loop containing nucleotide triphosphate hydrolases"/>
    <property type="match status" value="2"/>
</dbReference>
<dbReference type="PROSITE" id="PS51192">
    <property type="entry name" value="HELICASE_ATP_BIND_1"/>
    <property type="match status" value="1"/>
</dbReference>
<dbReference type="Pfam" id="PF00270">
    <property type="entry name" value="DEAD"/>
    <property type="match status" value="1"/>
</dbReference>
<feature type="non-terminal residue" evidence="5">
    <location>
        <position position="1225"/>
    </location>
</feature>
<keyword evidence="1" id="KW-0547">Nucleotide-binding</keyword>
<organism evidence="5">
    <name type="scientific">marine sediment metagenome</name>
    <dbReference type="NCBI Taxonomy" id="412755"/>
    <lineage>
        <taxon>unclassified sequences</taxon>
        <taxon>metagenomes</taxon>
        <taxon>ecological metagenomes</taxon>
    </lineage>
</organism>
<dbReference type="InterPro" id="IPR014001">
    <property type="entry name" value="Helicase_ATP-bd"/>
</dbReference>
<dbReference type="SMART" id="SM00487">
    <property type="entry name" value="DEXDc"/>
    <property type="match status" value="1"/>
</dbReference>
<dbReference type="GO" id="GO:0006289">
    <property type="term" value="P:nucleotide-excision repair"/>
    <property type="evidence" value="ECO:0007669"/>
    <property type="project" value="TreeGrafter"/>
</dbReference>
<dbReference type="PROSITE" id="PS51194">
    <property type="entry name" value="HELICASE_CTER"/>
    <property type="match status" value="1"/>
</dbReference>
<dbReference type="SUPFAM" id="SSF52540">
    <property type="entry name" value="P-loop containing nucleoside triphosphate hydrolases"/>
    <property type="match status" value="2"/>
</dbReference>
<feature type="domain" description="Helicase C-terminal" evidence="4">
    <location>
        <begin position="949"/>
        <end position="1114"/>
    </location>
</feature>
<feature type="domain" description="Helicase ATP-binding" evidence="3">
    <location>
        <begin position="98"/>
        <end position="306"/>
    </location>
</feature>
<dbReference type="GO" id="GO:0036297">
    <property type="term" value="P:interstrand cross-link repair"/>
    <property type="evidence" value="ECO:0007669"/>
    <property type="project" value="TreeGrafter"/>
</dbReference>
<evidence type="ECO:0000259" key="4">
    <source>
        <dbReference type="PROSITE" id="PS51194"/>
    </source>
</evidence>
<dbReference type="InterPro" id="IPR027417">
    <property type="entry name" value="P-loop_NTPase"/>
</dbReference>
<evidence type="ECO:0008006" key="6">
    <source>
        <dbReference type="Google" id="ProtNLM"/>
    </source>
</evidence>
<keyword evidence="2" id="KW-0067">ATP-binding</keyword>
<evidence type="ECO:0000256" key="1">
    <source>
        <dbReference type="ARBA" id="ARBA00022741"/>
    </source>
</evidence>
<name>A0A0F9P7U4_9ZZZZ</name>
<dbReference type="GO" id="GO:0005524">
    <property type="term" value="F:ATP binding"/>
    <property type="evidence" value="ECO:0007669"/>
    <property type="project" value="UniProtKB-KW"/>
</dbReference>
<evidence type="ECO:0000313" key="5">
    <source>
        <dbReference type="EMBL" id="KKM97085.1"/>
    </source>
</evidence>
<reference evidence="5" key="1">
    <citation type="journal article" date="2015" name="Nature">
        <title>Complex archaea that bridge the gap between prokaryotes and eukaryotes.</title>
        <authorList>
            <person name="Spang A."/>
            <person name="Saw J.H."/>
            <person name="Jorgensen S.L."/>
            <person name="Zaremba-Niedzwiedzka K."/>
            <person name="Martijn J."/>
            <person name="Lind A.E."/>
            <person name="van Eijk R."/>
            <person name="Schleper C."/>
            <person name="Guy L."/>
            <person name="Ettema T.J."/>
        </authorList>
    </citation>
    <scope>NUCLEOTIDE SEQUENCE</scope>
</reference>
<accession>A0A0F9P7U4</accession>
<gene>
    <name evidence="5" type="ORF">LCGC14_1171630</name>
</gene>
<evidence type="ECO:0000256" key="2">
    <source>
        <dbReference type="ARBA" id="ARBA00022840"/>
    </source>
</evidence>
<comment type="caution">
    <text evidence="5">The sequence shown here is derived from an EMBL/GenBank/DDBJ whole genome shotgun (WGS) entry which is preliminary data.</text>
</comment>
<dbReference type="GO" id="GO:0043138">
    <property type="term" value="F:3'-5' DNA helicase activity"/>
    <property type="evidence" value="ECO:0007669"/>
    <property type="project" value="TreeGrafter"/>
</dbReference>
<dbReference type="EMBL" id="LAZR01005793">
    <property type="protein sequence ID" value="KKM97085.1"/>
    <property type="molecule type" value="Genomic_DNA"/>
</dbReference>